<feature type="coiled-coil region" evidence="1">
    <location>
        <begin position="231"/>
        <end position="292"/>
    </location>
</feature>
<name>A0A5C5X576_9PLAN</name>
<feature type="compositionally biased region" description="Gly residues" evidence="2">
    <location>
        <begin position="467"/>
        <end position="477"/>
    </location>
</feature>
<feature type="region of interest" description="Disordered" evidence="2">
    <location>
        <begin position="423"/>
        <end position="477"/>
    </location>
</feature>
<dbReference type="EMBL" id="SIHI01000001">
    <property type="protein sequence ID" value="TWT57403.1"/>
    <property type="molecule type" value="Genomic_DNA"/>
</dbReference>
<comment type="caution">
    <text evidence="3">The sequence shown here is derived from an EMBL/GenBank/DDBJ whole genome shotgun (WGS) entry which is preliminary data.</text>
</comment>
<organism evidence="3 4">
    <name type="scientific">Thalassoglobus neptunius</name>
    <dbReference type="NCBI Taxonomy" id="1938619"/>
    <lineage>
        <taxon>Bacteria</taxon>
        <taxon>Pseudomonadati</taxon>
        <taxon>Planctomycetota</taxon>
        <taxon>Planctomycetia</taxon>
        <taxon>Planctomycetales</taxon>
        <taxon>Planctomycetaceae</taxon>
        <taxon>Thalassoglobus</taxon>
    </lineage>
</organism>
<reference evidence="3 4" key="1">
    <citation type="submission" date="2019-02" db="EMBL/GenBank/DDBJ databases">
        <title>Deep-cultivation of Planctomycetes and their phenomic and genomic characterization uncovers novel biology.</title>
        <authorList>
            <person name="Wiegand S."/>
            <person name="Jogler M."/>
            <person name="Boedeker C."/>
            <person name="Pinto D."/>
            <person name="Vollmers J."/>
            <person name="Rivas-Marin E."/>
            <person name="Kohn T."/>
            <person name="Peeters S.H."/>
            <person name="Heuer A."/>
            <person name="Rast P."/>
            <person name="Oberbeckmann S."/>
            <person name="Bunk B."/>
            <person name="Jeske O."/>
            <person name="Meyerdierks A."/>
            <person name="Storesund J.E."/>
            <person name="Kallscheuer N."/>
            <person name="Luecker S."/>
            <person name="Lage O.M."/>
            <person name="Pohl T."/>
            <person name="Merkel B.J."/>
            <person name="Hornburger P."/>
            <person name="Mueller R.-W."/>
            <person name="Bruemmer F."/>
            <person name="Labrenz M."/>
            <person name="Spormann A.M."/>
            <person name="Op Den Camp H."/>
            <person name="Overmann J."/>
            <person name="Amann R."/>
            <person name="Jetten M.S.M."/>
            <person name="Mascher T."/>
            <person name="Medema M.H."/>
            <person name="Devos D.P."/>
            <person name="Kaster A.-K."/>
            <person name="Ovreas L."/>
            <person name="Rohde M."/>
            <person name="Galperin M.Y."/>
            <person name="Jogler C."/>
        </authorList>
    </citation>
    <scope>NUCLEOTIDE SEQUENCE [LARGE SCALE GENOMIC DNA]</scope>
    <source>
        <strain evidence="3 4">KOR42</strain>
    </source>
</reference>
<keyword evidence="4" id="KW-1185">Reference proteome</keyword>
<gene>
    <name evidence="3" type="ORF">KOR42_07640</name>
</gene>
<feature type="coiled-coil region" evidence="1">
    <location>
        <begin position="85"/>
        <end position="112"/>
    </location>
</feature>
<dbReference type="RefSeq" id="WP_146507238.1">
    <property type="nucleotide sequence ID" value="NZ_SIHI01000001.1"/>
</dbReference>
<proteinExistence type="predicted"/>
<dbReference type="AlphaFoldDB" id="A0A5C5X576"/>
<sequence>MSTGLETLASIDAAMHDVRKEIENLDKGIQFTNDQLSQLSEEESTRFRELAKARLDVMTQGAILEDLDRTDRQVQSLLSERSVTLDDLQKQIEESSRLQSELEKTRQAQQERVHDVLARIDTAHAKTQARLANDPAHQTQLEVAKRADDVARHAEKKAEQADQDRVEKGQDYEGDPLFMYLWRRNYGTPEYSAGTLIRFLDDWVAALIKFRKARPNFAMLHEIPKRLKVHAREVRAKADQEFAKLRELEEIASKEDGTPELQKELEKEQAAANDADQAIDNAEKHFSELLKKKSEFAGGADRYSRQCLELFVHHFQREPLEQLIREAEQTRSVDDDLIVEQISQLRSHQEKLQSELSDRRSLHLRHLKRLEDLEEVRREFKRHRFDDNRSDFPNSNMIGAMLGEFLRGMANSGQLWNTIERSHRRRRVNSDPTFGSGGFGHRSGGTWNIPLPPQVGGPPQHNAPPHSGGGFRTGGGF</sequence>
<dbReference type="Proteomes" id="UP000317243">
    <property type="component" value="Unassembled WGS sequence"/>
</dbReference>
<evidence type="ECO:0000256" key="2">
    <source>
        <dbReference type="SAM" id="MobiDB-lite"/>
    </source>
</evidence>
<evidence type="ECO:0008006" key="5">
    <source>
        <dbReference type="Google" id="ProtNLM"/>
    </source>
</evidence>
<keyword evidence="1" id="KW-0175">Coiled coil</keyword>
<evidence type="ECO:0000313" key="4">
    <source>
        <dbReference type="Proteomes" id="UP000317243"/>
    </source>
</evidence>
<protein>
    <recommendedName>
        <fullName evidence="5">Chromosome partition protein Smc</fullName>
    </recommendedName>
</protein>
<accession>A0A5C5X576</accession>
<evidence type="ECO:0000313" key="3">
    <source>
        <dbReference type="EMBL" id="TWT57403.1"/>
    </source>
</evidence>
<dbReference type="OrthoDB" id="274366at2"/>
<evidence type="ECO:0000256" key="1">
    <source>
        <dbReference type="SAM" id="Coils"/>
    </source>
</evidence>